<dbReference type="OrthoDB" id="429467at2759"/>
<evidence type="ECO:0000313" key="5">
    <source>
        <dbReference type="Proteomes" id="UP000306954"/>
    </source>
</evidence>
<sequence>MNGAESETSNDAKAVQTFREAFRLIDHDNDSKLSYTDIENTLSSVGIGLDEGFTTELLNSRPDKSNSQELTFPVFLTMFKEKLDKMDNSGVLAESFESFDGDFKGYLNANELLRAVEEFGDVGELSKLIESGTFTDRMGNFHYSKWIESMSVNQSTQ</sequence>
<dbReference type="InterPro" id="IPR002048">
    <property type="entry name" value="EF_hand_dom"/>
</dbReference>
<feature type="domain" description="EF-hand" evidence="2">
    <location>
        <begin position="87"/>
        <end position="122"/>
    </location>
</feature>
<dbReference type="InterPro" id="IPR011992">
    <property type="entry name" value="EF-hand-dom_pair"/>
</dbReference>
<dbReference type="GO" id="GO:0005509">
    <property type="term" value="F:calcium ion binding"/>
    <property type="evidence" value="ECO:0007669"/>
    <property type="project" value="InterPro"/>
</dbReference>
<evidence type="ECO:0000313" key="6">
    <source>
        <dbReference type="Proteomes" id="UP000310689"/>
    </source>
</evidence>
<comment type="caution">
    <text evidence="4">The sequence shown here is derived from an EMBL/GenBank/DDBJ whole genome shotgun (WGS) entry which is preliminary data.</text>
</comment>
<proteinExistence type="predicted"/>
<accession>A0A4T0ITX2</accession>
<feature type="domain" description="EF-hand" evidence="2">
    <location>
        <begin position="13"/>
        <end position="48"/>
    </location>
</feature>
<gene>
    <name evidence="4" type="ORF">E3P86_00611</name>
    <name evidence="3" type="ORF">E3P90_02593</name>
</gene>
<reference evidence="5 6" key="1">
    <citation type="submission" date="2019-03" db="EMBL/GenBank/DDBJ databases">
        <title>Sequencing 23 genomes of Wallemia ichthyophaga.</title>
        <authorList>
            <person name="Gostincar C."/>
        </authorList>
    </citation>
    <scope>NUCLEOTIDE SEQUENCE [LARGE SCALE GENOMIC DNA]</scope>
    <source>
        <strain evidence="4 6">EXF-6200</strain>
        <strain evidence="3 5">EXF-8621</strain>
    </source>
</reference>
<dbReference type="PROSITE" id="PS50222">
    <property type="entry name" value="EF_HAND_2"/>
    <property type="match status" value="2"/>
</dbReference>
<dbReference type="EMBL" id="SPOF01000026">
    <property type="protein sequence ID" value="TIB11053.1"/>
    <property type="molecule type" value="Genomic_DNA"/>
</dbReference>
<dbReference type="PANTHER" id="PTHR23049">
    <property type="entry name" value="MYOSIN REGULATORY LIGHT CHAIN 2"/>
    <property type="match status" value="1"/>
</dbReference>
<organism evidence="4 6">
    <name type="scientific">Wallemia ichthyophaga</name>
    <dbReference type="NCBI Taxonomy" id="245174"/>
    <lineage>
        <taxon>Eukaryota</taxon>
        <taxon>Fungi</taxon>
        <taxon>Dikarya</taxon>
        <taxon>Basidiomycota</taxon>
        <taxon>Wallemiomycotina</taxon>
        <taxon>Wallemiomycetes</taxon>
        <taxon>Wallemiales</taxon>
        <taxon>Wallemiaceae</taxon>
        <taxon>Wallemia</taxon>
    </lineage>
</organism>
<evidence type="ECO:0000259" key="2">
    <source>
        <dbReference type="PROSITE" id="PS50222"/>
    </source>
</evidence>
<evidence type="ECO:0000313" key="4">
    <source>
        <dbReference type="EMBL" id="TIB40566.1"/>
    </source>
</evidence>
<keyword evidence="1" id="KW-0677">Repeat</keyword>
<evidence type="ECO:0000256" key="1">
    <source>
        <dbReference type="ARBA" id="ARBA00022737"/>
    </source>
</evidence>
<evidence type="ECO:0000313" key="3">
    <source>
        <dbReference type="EMBL" id="TIB11053.1"/>
    </source>
</evidence>
<dbReference type="Proteomes" id="UP000310689">
    <property type="component" value="Unassembled WGS sequence"/>
</dbReference>
<dbReference type="SUPFAM" id="SSF47473">
    <property type="entry name" value="EF-hand"/>
    <property type="match status" value="1"/>
</dbReference>
<protein>
    <recommendedName>
        <fullName evidence="2">EF-hand domain-containing protein</fullName>
    </recommendedName>
</protein>
<name>A0A4T0ITX2_WALIC</name>
<dbReference type="FunFam" id="1.10.238.10:FF:000003">
    <property type="entry name" value="Calmodulin A"/>
    <property type="match status" value="1"/>
</dbReference>
<dbReference type="AlphaFoldDB" id="A0A4T0ITX2"/>
<dbReference type="EMBL" id="SPOI01000014">
    <property type="protein sequence ID" value="TIB40566.1"/>
    <property type="molecule type" value="Genomic_DNA"/>
</dbReference>
<dbReference type="SMART" id="SM00054">
    <property type="entry name" value="EFh"/>
    <property type="match status" value="2"/>
</dbReference>
<dbReference type="Gene3D" id="1.10.238.10">
    <property type="entry name" value="EF-hand"/>
    <property type="match status" value="1"/>
</dbReference>
<dbReference type="Proteomes" id="UP000306954">
    <property type="component" value="Unassembled WGS sequence"/>
</dbReference>
<dbReference type="InterPro" id="IPR050403">
    <property type="entry name" value="Myosin_RLC"/>
</dbReference>